<dbReference type="EMBL" id="CAKKNT010000011">
    <property type="protein sequence ID" value="CAH0418589.1"/>
    <property type="molecule type" value="Genomic_DNA"/>
</dbReference>
<proteinExistence type="predicted"/>
<dbReference type="PANTHER" id="PTHR34473:SF2">
    <property type="entry name" value="UPF0699 TRANSMEMBRANE PROTEIN YDBT"/>
    <property type="match status" value="1"/>
</dbReference>
<accession>A0ABN8BPV9</accession>
<reference evidence="3 4" key="1">
    <citation type="submission" date="2021-11" db="EMBL/GenBank/DDBJ databases">
        <authorList>
            <person name="Depoorter E."/>
        </authorList>
    </citation>
    <scope>NUCLEOTIDE SEQUENCE [LARGE SCALE GENOMIC DNA]</scope>
    <source>
        <strain evidence="3 4">LMG 24286</strain>
    </source>
</reference>
<keyword evidence="1" id="KW-0812">Transmembrane</keyword>
<keyword evidence="4" id="KW-1185">Reference proteome</keyword>
<evidence type="ECO:0000256" key="1">
    <source>
        <dbReference type="SAM" id="Phobius"/>
    </source>
</evidence>
<evidence type="ECO:0000313" key="3">
    <source>
        <dbReference type="EMBL" id="CAH0418589.1"/>
    </source>
</evidence>
<keyword evidence="1" id="KW-0472">Membrane</keyword>
<dbReference type="PANTHER" id="PTHR34473">
    <property type="entry name" value="UPF0699 TRANSMEMBRANE PROTEIN YDBS"/>
    <property type="match status" value="1"/>
</dbReference>
<feature type="domain" description="YdbS-like PH" evidence="2">
    <location>
        <begin position="70"/>
        <end position="146"/>
    </location>
</feature>
<comment type="caution">
    <text evidence="3">The sequence shown here is derived from an EMBL/GenBank/DDBJ whole genome shotgun (WGS) entry which is preliminary data.</text>
</comment>
<name>A0ABN8BPV9_9LACO</name>
<evidence type="ECO:0000259" key="2">
    <source>
        <dbReference type="Pfam" id="PF03703"/>
    </source>
</evidence>
<protein>
    <recommendedName>
        <fullName evidence="2">YdbS-like PH domain-containing protein</fullName>
    </recommendedName>
</protein>
<gene>
    <name evidence="3" type="ORF">WGH24286_01010</name>
</gene>
<organism evidence="3 4">
    <name type="scientific">Periweissella ghanensis</name>
    <dbReference type="NCBI Taxonomy" id="467997"/>
    <lineage>
        <taxon>Bacteria</taxon>
        <taxon>Bacillati</taxon>
        <taxon>Bacillota</taxon>
        <taxon>Bacilli</taxon>
        <taxon>Lactobacillales</taxon>
        <taxon>Lactobacillaceae</taxon>
        <taxon>Periweissella</taxon>
    </lineage>
</organism>
<keyword evidence="1" id="KW-1133">Transmembrane helix</keyword>
<feature type="transmembrane region" description="Helical" evidence="1">
    <location>
        <begin position="47"/>
        <end position="70"/>
    </location>
</feature>
<sequence>MNQTKALPKQIIPVWLISKVLGLLVLLVICGGAWYLSQRFLPMITPYVLIIAALALLLDIINLALVPYYYRFWRYEINADFVFIQSGFFIRQQRTIPINRIQNVDLEQGPLLQMAHLKELKVVTAADGFSIAGITAAEADSLRNQIVQAARKAREENA</sequence>
<dbReference type="Proteomes" id="UP000789719">
    <property type="component" value="Unassembled WGS sequence"/>
</dbReference>
<dbReference type="InterPro" id="IPR005182">
    <property type="entry name" value="YdbS-like_PH"/>
</dbReference>
<feature type="transmembrane region" description="Helical" evidence="1">
    <location>
        <begin position="12"/>
        <end position="35"/>
    </location>
</feature>
<dbReference type="RefSeq" id="WP_230098675.1">
    <property type="nucleotide sequence ID" value="NZ_CAKKNT010000011.1"/>
</dbReference>
<evidence type="ECO:0000313" key="4">
    <source>
        <dbReference type="Proteomes" id="UP000789719"/>
    </source>
</evidence>
<dbReference type="Pfam" id="PF03703">
    <property type="entry name" value="bPH_2"/>
    <property type="match status" value="1"/>
</dbReference>